<dbReference type="InterPro" id="IPR005895">
    <property type="entry name" value="ABC_transptr_haem_export_CcmA"/>
</dbReference>
<dbReference type="PROSITE" id="PS50893">
    <property type="entry name" value="ABC_TRANSPORTER_2"/>
    <property type="match status" value="1"/>
</dbReference>
<gene>
    <name evidence="8" type="primary">ccmA</name>
    <name evidence="8" type="ORF">NOG11_10285</name>
</gene>
<keyword evidence="6" id="KW-0472">Membrane</keyword>
<evidence type="ECO:0000256" key="4">
    <source>
        <dbReference type="ARBA" id="ARBA00022840"/>
    </source>
</evidence>
<dbReference type="GO" id="GO:0016887">
    <property type="term" value="F:ATP hydrolysis activity"/>
    <property type="evidence" value="ECO:0007669"/>
    <property type="project" value="InterPro"/>
</dbReference>
<dbReference type="GO" id="GO:0022857">
    <property type="term" value="F:transmembrane transporter activity"/>
    <property type="evidence" value="ECO:0007669"/>
    <property type="project" value="InterPro"/>
</dbReference>
<dbReference type="GO" id="GO:0005524">
    <property type="term" value="F:ATP binding"/>
    <property type="evidence" value="ECO:0007669"/>
    <property type="project" value="UniProtKB-KW"/>
</dbReference>
<keyword evidence="1" id="KW-0813">Transport</keyword>
<proteinExistence type="predicted"/>
<keyword evidence="3" id="KW-0201">Cytochrome c-type biogenesis</keyword>
<dbReference type="AlphaFoldDB" id="A0A9X2LC20"/>
<evidence type="ECO:0000259" key="7">
    <source>
        <dbReference type="PROSITE" id="PS50893"/>
    </source>
</evidence>
<dbReference type="EMBL" id="JANIBC010000008">
    <property type="protein sequence ID" value="MCQ8185782.1"/>
    <property type="molecule type" value="Genomic_DNA"/>
</dbReference>
<comment type="caution">
    <text evidence="8">The sequence shown here is derived from an EMBL/GenBank/DDBJ whole genome shotgun (WGS) entry which is preliminary data.</text>
</comment>
<dbReference type="NCBIfam" id="TIGR01189">
    <property type="entry name" value="ccmA"/>
    <property type="match status" value="1"/>
</dbReference>
<organism evidence="8 9">
    <name type="scientific">Parvularcula maris</name>
    <dbReference type="NCBI Taxonomy" id="2965077"/>
    <lineage>
        <taxon>Bacteria</taxon>
        <taxon>Pseudomonadati</taxon>
        <taxon>Pseudomonadota</taxon>
        <taxon>Alphaproteobacteria</taxon>
        <taxon>Parvularculales</taxon>
        <taxon>Parvularculaceae</taxon>
        <taxon>Parvularcula</taxon>
    </lineage>
</organism>
<dbReference type="SMART" id="SM00382">
    <property type="entry name" value="AAA"/>
    <property type="match status" value="1"/>
</dbReference>
<protein>
    <submittedName>
        <fullName evidence="8">Heme ABC exporter ATP-binding protein CcmA</fullName>
    </submittedName>
</protein>
<dbReference type="PANTHER" id="PTHR43499">
    <property type="entry name" value="ABC TRANSPORTER I FAMILY MEMBER 1"/>
    <property type="match status" value="1"/>
</dbReference>
<reference evidence="8" key="1">
    <citation type="submission" date="2022-07" db="EMBL/GenBank/DDBJ databases">
        <title>Parvularcula maris sp. nov., an algicidal bacterium isolated from seawater.</title>
        <authorList>
            <person name="Li F."/>
        </authorList>
    </citation>
    <scope>NUCLEOTIDE SEQUENCE</scope>
    <source>
        <strain evidence="8">BGMRC 0090</strain>
    </source>
</reference>
<dbReference type="SUPFAM" id="SSF52540">
    <property type="entry name" value="P-loop containing nucleoside triphosphate hydrolases"/>
    <property type="match status" value="1"/>
</dbReference>
<accession>A0A9X2LC20</accession>
<evidence type="ECO:0000256" key="5">
    <source>
        <dbReference type="ARBA" id="ARBA00022967"/>
    </source>
</evidence>
<evidence type="ECO:0000256" key="2">
    <source>
        <dbReference type="ARBA" id="ARBA00022741"/>
    </source>
</evidence>
<sequence length="205" mass="22065">MAFEMSLHLTDVTVERAGRPVVGGVSLTAAPGDIVLLRGGNGSGKTSILRAVAELASYEGQVVFKRGVQPLDPAFIRSFETHYVSPEGGLNPRLTVRETAGFEAAMEGRDPAEALEMLALDRAAELRVAELSTGQRRRLSFLRLLLGPRALWLLDEPFSGLDTEGRAVVLALIENQRERGGIVLLALHEEVIISGARTLRVEAAA</sequence>
<dbReference type="Pfam" id="PF00005">
    <property type="entry name" value="ABC_tran"/>
    <property type="match status" value="1"/>
</dbReference>
<keyword evidence="4 8" id="KW-0067">ATP-binding</keyword>
<keyword evidence="2" id="KW-0547">Nucleotide-binding</keyword>
<dbReference type="PANTHER" id="PTHR43499:SF1">
    <property type="entry name" value="ABC TRANSPORTER I FAMILY MEMBER 1"/>
    <property type="match status" value="1"/>
</dbReference>
<keyword evidence="5" id="KW-1278">Translocase</keyword>
<dbReference type="InterPro" id="IPR003439">
    <property type="entry name" value="ABC_transporter-like_ATP-bd"/>
</dbReference>
<dbReference type="GO" id="GO:0017004">
    <property type="term" value="P:cytochrome complex assembly"/>
    <property type="evidence" value="ECO:0007669"/>
    <property type="project" value="UniProtKB-KW"/>
</dbReference>
<evidence type="ECO:0000256" key="6">
    <source>
        <dbReference type="ARBA" id="ARBA00023136"/>
    </source>
</evidence>
<evidence type="ECO:0000256" key="3">
    <source>
        <dbReference type="ARBA" id="ARBA00022748"/>
    </source>
</evidence>
<evidence type="ECO:0000313" key="8">
    <source>
        <dbReference type="EMBL" id="MCQ8185782.1"/>
    </source>
</evidence>
<keyword evidence="9" id="KW-1185">Reference proteome</keyword>
<dbReference type="Proteomes" id="UP001142610">
    <property type="component" value="Unassembled WGS sequence"/>
</dbReference>
<evidence type="ECO:0000313" key="9">
    <source>
        <dbReference type="Proteomes" id="UP001142610"/>
    </source>
</evidence>
<name>A0A9X2LC20_9PROT</name>
<feature type="domain" description="ABC transporter" evidence="7">
    <location>
        <begin position="7"/>
        <end position="204"/>
    </location>
</feature>
<dbReference type="Gene3D" id="3.40.50.300">
    <property type="entry name" value="P-loop containing nucleotide triphosphate hydrolases"/>
    <property type="match status" value="1"/>
</dbReference>
<dbReference type="InterPro" id="IPR003593">
    <property type="entry name" value="AAA+_ATPase"/>
</dbReference>
<dbReference type="InterPro" id="IPR027417">
    <property type="entry name" value="P-loop_NTPase"/>
</dbReference>
<evidence type="ECO:0000256" key="1">
    <source>
        <dbReference type="ARBA" id="ARBA00022448"/>
    </source>
</evidence>